<dbReference type="Proteomes" id="UP000542210">
    <property type="component" value="Unassembled WGS sequence"/>
</dbReference>
<evidence type="ECO:0000313" key="3">
    <source>
        <dbReference type="Proteomes" id="UP000542210"/>
    </source>
</evidence>
<sequence length="144" mass="15842">MDPALAGLAGIASTALVQAMTRDTWETAKARLVKIFNRHRGEGDPDLAGQLEVTEERLRETPGSPEPAAVEERRRWAAILGAFLSRHGEAASELREFVDEARRATARDTFTVVQQINAGRDSYTSARDLHVTPRPAAPRDHDEA</sequence>
<evidence type="ECO:0000256" key="1">
    <source>
        <dbReference type="SAM" id="MobiDB-lite"/>
    </source>
</evidence>
<dbReference type="EMBL" id="JACHND010000001">
    <property type="protein sequence ID" value="MBB4701752.1"/>
    <property type="molecule type" value="Genomic_DNA"/>
</dbReference>
<name>A0A7W7G9U8_9ACTN</name>
<organism evidence="2 3">
    <name type="scientific">Sphaerisporangium siamense</name>
    <dbReference type="NCBI Taxonomy" id="795645"/>
    <lineage>
        <taxon>Bacteria</taxon>
        <taxon>Bacillati</taxon>
        <taxon>Actinomycetota</taxon>
        <taxon>Actinomycetes</taxon>
        <taxon>Streptosporangiales</taxon>
        <taxon>Streptosporangiaceae</taxon>
        <taxon>Sphaerisporangium</taxon>
    </lineage>
</organism>
<dbReference type="AlphaFoldDB" id="A0A7W7G9U8"/>
<keyword evidence="3" id="KW-1185">Reference proteome</keyword>
<evidence type="ECO:0000313" key="2">
    <source>
        <dbReference type="EMBL" id="MBB4701752.1"/>
    </source>
</evidence>
<accession>A0A7W7G9U8</accession>
<feature type="region of interest" description="Disordered" evidence="1">
    <location>
        <begin position="121"/>
        <end position="144"/>
    </location>
</feature>
<comment type="caution">
    <text evidence="2">The sequence shown here is derived from an EMBL/GenBank/DDBJ whole genome shotgun (WGS) entry which is preliminary data.</text>
</comment>
<proteinExistence type="predicted"/>
<protein>
    <submittedName>
        <fullName evidence="2">Uncharacterized protein</fullName>
    </submittedName>
</protein>
<gene>
    <name evidence="2" type="ORF">BJ982_003296</name>
</gene>
<feature type="compositionally biased region" description="Basic and acidic residues" evidence="1">
    <location>
        <begin position="127"/>
        <end position="144"/>
    </location>
</feature>
<dbReference type="RefSeq" id="WP_184881028.1">
    <property type="nucleotide sequence ID" value="NZ_BOOV01000007.1"/>
</dbReference>
<reference evidence="2 3" key="1">
    <citation type="submission" date="2020-08" db="EMBL/GenBank/DDBJ databases">
        <title>Sequencing the genomes of 1000 actinobacteria strains.</title>
        <authorList>
            <person name="Klenk H.-P."/>
        </authorList>
    </citation>
    <scope>NUCLEOTIDE SEQUENCE [LARGE SCALE GENOMIC DNA]</scope>
    <source>
        <strain evidence="2 3">DSM 45784</strain>
    </source>
</reference>